<organism evidence="13 14">
    <name type="scientific">Leptothrix discophora</name>
    <dbReference type="NCBI Taxonomy" id="89"/>
    <lineage>
        <taxon>Bacteria</taxon>
        <taxon>Pseudomonadati</taxon>
        <taxon>Pseudomonadota</taxon>
        <taxon>Betaproteobacteria</taxon>
        <taxon>Burkholderiales</taxon>
        <taxon>Sphaerotilaceae</taxon>
        <taxon>Leptothrix</taxon>
    </lineage>
</organism>
<keyword evidence="9" id="KW-0133">Cell shape</keyword>
<keyword evidence="14" id="KW-1185">Reference proteome</keyword>
<evidence type="ECO:0000256" key="2">
    <source>
        <dbReference type="ARBA" id="ARBA00004752"/>
    </source>
</evidence>
<evidence type="ECO:0000313" key="13">
    <source>
        <dbReference type="EMBL" id="MDP4299733.1"/>
    </source>
</evidence>
<dbReference type="SUPFAM" id="SSF53623">
    <property type="entry name" value="MurD-like peptide ligases, catalytic domain"/>
    <property type="match status" value="1"/>
</dbReference>
<keyword evidence="9" id="KW-0961">Cell wall biogenesis/degradation</keyword>
<keyword evidence="4 9" id="KW-0436">Ligase</keyword>
<feature type="domain" description="Mur ligase central" evidence="12">
    <location>
        <begin position="128"/>
        <end position="158"/>
    </location>
</feature>
<evidence type="ECO:0000256" key="9">
    <source>
        <dbReference type="HAMAP-Rule" id="MF_00639"/>
    </source>
</evidence>
<dbReference type="InterPro" id="IPR036615">
    <property type="entry name" value="Mur_ligase_C_dom_sf"/>
</dbReference>
<evidence type="ECO:0000259" key="12">
    <source>
        <dbReference type="Pfam" id="PF08245"/>
    </source>
</evidence>
<dbReference type="PANTHER" id="PTHR43692">
    <property type="entry name" value="UDP-N-ACETYLMURAMOYLALANINE--D-GLUTAMATE LIGASE"/>
    <property type="match status" value="1"/>
</dbReference>
<evidence type="ECO:0000256" key="8">
    <source>
        <dbReference type="ARBA" id="ARBA00023306"/>
    </source>
</evidence>
<evidence type="ECO:0000256" key="3">
    <source>
        <dbReference type="ARBA" id="ARBA00022490"/>
    </source>
</evidence>
<accession>A0ABT9G0J9</accession>
<dbReference type="InterPro" id="IPR004101">
    <property type="entry name" value="Mur_ligase_C"/>
</dbReference>
<feature type="region of interest" description="Disordered" evidence="10">
    <location>
        <begin position="210"/>
        <end position="288"/>
    </location>
</feature>
<comment type="function">
    <text evidence="9">Cell wall formation. Catalyzes the addition of glutamate to the nucleotide precursor UDP-N-acetylmuramoyl-L-alanine (UMA).</text>
</comment>
<dbReference type="PANTHER" id="PTHR43692:SF1">
    <property type="entry name" value="UDP-N-ACETYLMURAMOYLALANINE--D-GLUTAMATE LIGASE"/>
    <property type="match status" value="1"/>
</dbReference>
<evidence type="ECO:0000256" key="7">
    <source>
        <dbReference type="ARBA" id="ARBA00022840"/>
    </source>
</evidence>
<dbReference type="PROSITE" id="PS01011">
    <property type="entry name" value="FOLYLPOLYGLU_SYNT_1"/>
    <property type="match status" value="1"/>
</dbReference>
<dbReference type="EC" id="6.3.2.9" evidence="9"/>
<dbReference type="Pfam" id="PF02875">
    <property type="entry name" value="Mur_ligase_C"/>
    <property type="match status" value="1"/>
</dbReference>
<dbReference type="Proteomes" id="UP001235760">
    <property type="component" value="Unassembled WGS sequence"/>
</dbReference>
<dbReference type="Gene3D" id="3.40.50.720">
    <property type="entry name" value="NAD(P)-binding Rossmann-like Domain"/>
    <property type="match status" value="1"/>
</dbReference>
<name>A0ABT9G0J9_LEPDI</name>
<keyword evidence="7 9" id="KW-0067">ATP-binding</keyword>
<dbReference type="HAMAP" id="MF_00639">
    <property type="entry name" value="MurD"/>
    <property type="match status" value="1"/>
</dbReference>
<dbReference type="Gene3D" id="3.40.1190.10">
    <property type="entry name" value="Mur-like, catalytic domain"/>
    <property type="match status" value="2"/>
</dbReference>
<keyword evidence="8 9" id="KW-0131">Cell cycle</keyword>
<dbReference type="GO" id="GO:0016874">
    <property type="term" value="F:ligase activity"/>
    <property type="evidence" value="ECO:0007669"/>
    <property type="project" value="UniProtKB-KW"/>
</dbReference>
<comment type="similarity">
    <text evidence="9">Belongs to the MurCDEF family.</text>
</comment>
<comment type="caution">
    <text evidence="13">The sequence shown here is derived from an EMBL/GenBank/DDBJ whole genome shotgun (WGS) entry which is preliminary data.</text>
</comment>
<gene>
    <name evidence="9" type="primary">murD</name>
    <name evidence="13" type="ORF">Q8X39_03735</name>
</gene>
<reference evidence="13 14" key="1">
    <citation type="submission" date="2023-08" db="EMBL/GenBank/DDBJ databases">
        <authorList>
            <person name="Roldan D.M."/>
            <person name="Menes R.J."/>
        </authorList>
    </citation>
    <scope>NUCLEOTIDE SEQUENCE [LARGE SCALE GENOMIC DNA]</scope>
    <source>
        <strain evidence="13 14">CCM 2812</strain>
    </source>
</reference>
<dbReference type="SUPFAM" id="SSF51984">
    <property type="entry name" value="MurCD N-terminal domain"/>
    <property type="match status" value="1"/>
</dbReference>
<evidence type="ECO:0000256" key="5">
    <source>
        <dbReference type="ARBA" id="ARBA00022618"/>
    </source>
</evidence>
<feature type="compositionally biased region" description="Pro residues" evidence="10">
    <location>
        <begin position="275"/>
        <end position="288"/>
    </location>
</feature>
<evidence type="ECO:0000256" key="4">
    <source>
        <dbReference type="ARBA" id="ARBA00022598"/>
    </source>
</evidence>
<dbReference type="EMBL" id="JAUZEE010000002">
    <property type="protein sequence ID" value="MDP4299733.1"/>
    <property type="molecule type" value="Genomic_DNA"/>
</dbReference>
<sequence>MNFLRNLPILVLGLGDSGLAMARWARRCGAARIVVADSREAPPQAQRLAEDVPGAELRCGPFTPALIEDGLKLVLKSPGLSPLDPAMAALIEAAEQRGLLVLGELSLFAHALADLKAECGYAPKVIAITGTNGKTTTTSLTALLVERAGLRVAVAGNIGPTLLDTLGAALDAEAAALPDVDAGADADADAEAEATPSPLDAQVDVQAEDQADDQANAPADPADAIQTSDPVEDVDDEGPEPDEADAPDASVDAESDGPADAPPAEDLAAEIGGGGPPPHLVPPPPPAPEFAHLPQAWVLELSSFQLDGVTNFEPTSAAVLNVTQDHLDWHGDMAAYAAAKARIFGKQAVMVLNRDDAAVLAMVPQPPPPELNKAGKPVKSKGPKWQPRRTVLFGLDRPRRPGDWGLVVEHGMAWLVRAHPGDPLDEATAKRAAAAFDPDELSLQRLMPADALRIRGRHNAANALAALALARAAGLPLAPMLHGLREYRGEPHRVEFLRSVDGIEAYDDSKGTNVGATVAALNGLGPDKSPAKLAVILGGDGKGQDFSPLAPAVAAHARAVALIGRDAAAIEAMLADTVAASSLPMARFDTLEAATRWCFAQCRAGDAVLLSPACASLDMFRNYAHRAQVFADTVAALAEERGEYGA</sequence>
<dbReference type="InterPro" id="IPR036565">
    <property type="entry name" value="Mur-like_cat_sf"/>
</dbReference>
<protein>
    <recommendedName>
        <fullName evidence="9">UDP-N-acetylmuramoylalanine--D-glutamate ligase</fullName>
        <ecNumber evidence="9">6.3.2.9</ecNumber>
    </recommendedName>
    <alternativeName>
        <fullName evidence="9">D-glutamic acid-adding enzyme</fullName>
    </alternativeName>
    <alternativeName>
        <fullName evidence="9">UDP-N-acetylmuramoyl-L-alanyl-D-glutamate synthetase</fullName>
    </alternativeName>
</protein>
<feature type="compositionally biased region" description="Low complexity" evidence="10">
    <location>
        <begin position="213"/>
        <end position="224"/>
    </location>
</feature>
<feature type="domain" description="Mur ligase central" evidence="12">
    <location>
        <begin position="295"/>
        <end position="359"/>
    </location>
</feature>
<dbReference type="InterPro" id="IPR005762">
    <property type="entry name" value="MurD"/>
</dbReference>
<dbReference type="Gene3D" id="3.90.190.20">
    <property type="entry name" value="Mur ligase, C-terminal domain"/>
    <property type="match status" value="1"/>
</dbReference>
<keyword evidence="5 9" id="KW-0132">Cell division</keyword>
<dbReference type="InterPro" id="IPR013221">
    <property type="entry name" value="Mur_ligase_cen"/>
</dbReference>
<evidence type="ECO:0000313" key="14">
    <source>
        <dbReference type="Proteomes" id="UP001235760"/>
    </source>
</evidence>
<feature type="domain" description="Mur ligase C-terminal" evidence="11">
    <location>
        <begin position="492"/>
        <end position="614"/>
    </location>
</feature>
<comment type="pathway">
    <text evidence="2 9">Cell wall biogenesis; peptidoglycan biosynthesis.</text>
</comment>
<evidence type="ECO:0000259" key="11">
    <source>
        <dbReference type="Pfam" id="PF02875"/>
    </source>
</evidence>
<evidence type="ECO:0000256" key="10">
    <source>
        <dbReference type="SAM" id="MobiDB-lite"/>
    </source>
</evidence>
<proteinExistence type="inferred from homology"/>
<dbReference type="Pfam" id="PF08245">
    <property type="entry name" value="Mur_ligase_M"/>
    <property type="match status" value="2"/>
</dbReference>
<keyword evidence="9" id="KW-0573">Peptidoglycan synthesis</keyword>
<comment type="catalytic activity">
    <reaction evidence="9">
        <text>UDP-N-acetyl-alpha-D-muramoyl-L-alanine + D-glutamate + ATP = UDP-N-acetyl-alpha-D-muramoyl-L-alanyl-D-glutamate + ADP + phosphate + H(+)</text>
        <dbReference type="Rhea" id="RHEA:16429"/>
        <dbReference type="ChEBI" id="CHEBI:15378"/>
        <dbReference type="ChEBI" id="CHEBI:29986"/>
        <dbReference type="ChEBI" id="CHEBI:30616"/>
        <dbReference type="ChEBI" id="CHEBI:43474"/>
        <dbReference type="ChEBI" id="CHEBI:83898"/>
        <dbReference type="ChEBI" id="CHEBI:83900"/>
        <dbReference type="ChEBI" id="CHEBI:456216"/>
        <dbReference type="EC" id="6.3.2.9"/>
    </reaction>
</comment>
<dbReference type="SUPFAM" id="SSF53244">
    <property type="entry name" value="MurD-like peptide ligases, peptide-binding domain"/>
    <property type="match status" value="1"/>
</dbReference>
<keyword evidence="6 9" id="KW-0547">Nucleotide-binding</keyword>
<feature type="binding site" evidence="9">
    <location>
        <begin position="130"/>
        <end position="136"/>
    </location>
    <ligand>
        <name>ATP</name>
        <dbReference type="ChEBI" id="CHEBI:30616"/>
    </ligand>
</feature>
<feature type="compositionally biased region" description="Low complexity" evidence="10">
    <location>
        <begin position="258"/>
        <end position="270"/>
    </location>
</feature>
<dbReference type="Pfam" id="PF21799">
    <property type="entry name" value="MurD-like_N"/>
    <property type="match status" value="1"/>
</dbReference>
<keyword evidence="3 9" id="KW-0963">Cytoplasm</keyword>
<dbReference type="RefSeq" id="WP_305748304.1">
    <property type="nucleotide sequence ID" value="NZ_JAUZEE010000002.1"/>
</dbReference>
<evidence type="ECO:0000256" key="6">
    <source>
        <dbReference type="ARBA" id="ARBA00022741"/>
    </source>
</evidence>
<evidence type="ECO:0000256" key="1">
    <source>
        <dbReference type="ARBA" id="ARBA00004496"/>
    </source>
</evidence>
<feature type="compositionally biased region" description="Acidic residues" evidence="10">
    <location>
        <begin position="230"/>
        <end position="257"/>
    </location>
</feature>
<dbReference type="InterPro" id="IPR018109">
    <property type="entry name" value="Folylpolyglutamate_synth_CS"/>
</dbReference>
<comment type="subcellular location">
    <subcellularLocation>
        <location evidence="1 9">Cytoplasm</location>
    </subcellularLocation>
</comment>